<keyword evidence="1" id="KW-0472">Membrane</keyword>
<protein>
    <submittedName>
        <fullName evidence="2">DUF1427 family protein</fullName>
    </submittedName>
</protein>
<keyword evidence="3" id="KW-1185">Reference proteome</keyword>
<dbReference type="RefSeq" id="WP_320424296.1">
    <property type="nucleotide sequence ID" value="NZ_JAXCLA010000005.1"/>
</dbReference>
<dbReference type="EMBL" id="JAXCLA010000005">
    <property type="protein sequence ID" value="MDY0746388.1"/>
    <property type="molecule type" value="Genomic_DNA"/>
</dbReference>
<keyword evidence="1" id="KW-1133">Transmembrane helix</keyword>
<gene>
    <name evidence="2" type="ORF">SNE35_17885</name>
</gene>
<comment type="caution">
    <text evidence="2">The sequence shown here is derived from an EMBL/GenBank/DDBJ whole genome shotgun (WGS) entry which is preliminary data.</text>
</comment>
<evidence type="ECO:0000313" key="3">
    <source>
        <dbReference type="Proteomes" id="UP001285263"/>
    </source>
</evidence>
<dbReference type="NCBIfam" id="TIGR03510">
    <property type="entry name" value="XapX"/>
    <property type="match status" value="1"/>
</dbReference>
<sequence>MSPQLKRRLKLAAGLVLGVAIGATCRACRIPSPAPPVLAGALLVVSMTLGYLAMDRFCTRAALHAGDCAGPDGGTAGPR</sequence>
<feature type="transmembrane region" description="Helical" evidence="1">
    <location>
        <begin position="37"/>
        <end position="54"/>
    </location>
</feature>
<keyword evidence="1" id="KW-0812">Transmembrane</keyword>
<name>A0ABU5DL05_9BURK</name>
<evidence type="ECO:0000256" key="1">
    <source>
        <dbReference type="SAM" id="Phobius"/>
    </source>
</evidence>
<proteinExistence type="predicted"/>
<reference evidence="2 3" key="1">
    <citation type="submission" date="2023-11" db="EMBL/GenBank/DDBJ databases">
        <title>Paucibacter sp. nov., isolated from fresh soil in Korea.</title>
        <authorList>
            <person name="Le N.T.T."/>
        </authorList>
    </citation>
    <scope>NUCLEOTIDE SEQUENCE [LARGE SCALE GENOMIC DNA]</scope>
    <source>
        <strain evidence="2 3">R3-3</strain>
    </source>
</reference>
<organism evidence="2 3">
    <name type="scientific">Roseateles agri</name>
    <dbReference type="NCBI Taxonomy" id="3098619"/>
    <lineage>
        <taxon>Bacteria</taxon>
        <taxon>Pseudomonadati</taxon>
        <taxon>Pseudomonadota</taxon>
        <taxon>Betaproteobacteria</taxon>
        <taxon>Burkholderiales</taxon>
        <taxon>Sphaerotilaceae</taxon>
        <taxon>Roseateles</taxon>
    </lineage>
</organism>
<dbReference type="InterPro" id="IPR020017">
    <property type="entry name" value="XapX_domain"/>
</dbReference>
<dbReference type="Proteomes" id="UP001285263">
    <property type="component" value="Unassembled WGS sequence"/>
</dbReference>
<evidence type="ECO:0000313" key="2">
    <source>
        <dbReference type="EMBL" id="MDY0746388.1"/>
    </source>
</evidence>
<accession>A0ABU5DL05</accession>